<dbReference type="AlphaFoldDB" id="A0A9P6VQV7"/>
<comment type="caution">
    <text evidence="3">The sequence shown here is derived from an EMBL/GenBank/DDBJ whole genome shotgun (WGS) entry which is preliminary data.</text>
</comment>
<accession>A0A9P6VQV7</accession>
<feature type="repeat" description="PPR" evidence="1">
    <location>
        <begin position="646"/>
        <end position="680"/>
    </location>
</feature>
<dbReference type="PROSITE" id="PS51375">
    <property type="entry name" value="PPR"/>
    <property type="match status" value="3"/>
</dbReference>
<feature type="repeat" description="PPR" evidence="1">
    <location>
        <begin position="797"/>
        <end position="831"/>
    </location>
</feature>
<feature type="compositionally biased region" description="Low complexity" evidence="2">
    <location>
        <begin position="395"/>
        <end position="415"/>
    </location>
</feature>
<dbReference type="PANTHER" id="PTHR47938:SF35">
    <property type="entry name" value="PENTATRICOPEPTIDE REPEAT-CONTAINING PROTEIN 4, MITOCHONDRIAL-RELATED"/>
    <property type="match status" value="1"/>
</dbReference>
<evidence type="ECO:0000256" key="1">
    <source>
        <dbReference type="PROSITE-ProRule" id="PRU00708"/>
    </source>
</evidence>
<dbReference type="OrthoDB" id="185373at2759"/>
<feature type="region of interest" description="Disordered" evidence="2">
    <location>
        <begin position="389"/>
        <end position="415"/>
    </location>
</feature>
<evidence type="ECO:0000313" key="4">
    <source>
        <dbReference type="Proteomes" id="UP000785200"/>
    </source>
</evidence>
<name>A0A9P6VQV7_9HELO</name>
<dbReference type="EMBL" id="VNKQ01000003">
    <property type="protein sequence ID" value="KAG0652149.1"/>
    <property type="molecule type" value="Genomic_DNA"/>
</dbReference>
<sequence length="891" mass="99498">MNSSYICLACRRSLSRKRPHKAIQWRPRATFISLSDNASKSTDGRSREGILQLGNVENEKKRRYVSLGSTQEGKKPPRQPSPHIDGDLLEALFEESLKDPSPDAAKPSQSISLVEPYIHANTLRTMLADKDGSVVDAWKVFVGHFGPEAWRNGSIDQRTVPRYLHLSRNLLTKKYLEAKRRDPFSLDLPTVTEFSKVYSQLGELRSGNWCEAMLILLENLIKLDHSSPDGLVRRDRLISDVVGAWNVVFRQVGKAQDFPPEGSPLDWSHIPHISIRESSAVYRNFGTRSIFAQFAPGFPLRTQSNMAVVAVATFTLLTQESIAGEAVMIEASPLISSLSAAIAVNGLDFGTLADMGTVSPSVDQLLNETASKTKDIALKMQAKLIGDEAVPSSISESRPSPKLKSPSNRSLSSSLRTDVASITKRLYDALQRGDAPQVDNLWSGVKLYPVADEQNNANVAGPTEHSNTSNRGKLNADLCNYFILVYMALRNPNGAIQVWNHMVKSGLIPTRKTWDSMMNGCKACRDHKALEDIWMRMHQFGVEPDVVCWTTRISGLFECNKLDKGMHALDEMGRLWIAANNKEPEHPPKQRKGSKQKTIAMEHVRPAVKPTIETVNAAVSGLLRRHQTEAARRVLSWAVGFDIKPDVITYNILLTPLIRDGNSKQAMLLLKQMQKEGIEADVATFTAILDETFRYSSELSPTEQTVIINNVFSEMEAAGVEANVQTYGKMVHQLLQSANEDLRAVNAVMEQMTTRGIQPSPYIYTMLVTYYFDREPADLDAVRNLIENAKVEVGSVDHVFWDRVIEGYARNGETTAAMRILGELERKGGRVSWVAKQVLLRSLVQNDQWDIAKTFVRDVKHDTGGPKPAHEMRGNEGQHHFWRLAAELELL</sequence>
<dbReference type="Pfam" id="PF01535">
    <property type="entry name" value="PPR"/>
    <property type="match status" value="3"/>
</dbReference>
<dbReference type="NCBIfam" id="TIGR00756">
    <property type="entry name" value="PPR"/>
    <property type="match status" value="2"/>
</dbReference>
<organism evidence="3 4">
    <name type="scientific">Hyphodiscus hymeniophilus</name>
    <dbReference type="NCBI Taxonomy" id="353542"/>
    <lineage>
        <taxon>Eukaryota</taxon>
        <taxon>Fungi</taxon>
        <taxon>Dikarya</taxon>
        <taxon>Ascomycota</taxon>
        <taxon>Pezizomycotina</taxon>
        <taxon>Leotiomycetes</taxon>
        <taxon>Helotiales</taxon>
        <taxon>Hyphodiscaceae</taxon>
        <taxon>Hyphodiscus</taxon>
    </lineage>
</organism>
<dbReference type="InterPro" id="IPR002885">
    <property type="entry name" value="PPR_rpt"/>
</dbReference>
<dbReference type="GO" id="GO:0140053">
    <property type="term" value="P:mitochondrial gene expression"/>
    <property type="evidence" value="ECO:0007669"/>
    <property type="project" value="TreeGrafter"/>
</dbReference>
<dbReference type="Proteomes" id="UP000785200">
    <property type="component" value="Unassembled WGS sequence"/>
</dbReference>
<dbReference type="GO" id="GO:0003729">
    <property type="term" value="F:mRNA binding"/>
    <property type="evidence" value="ECO:0007669"/>
    <property type="project" value="TreeGrafter"/>
</dbReference>
<dbReference type="PANTHER" id="PTHR47938">
    <property type="entry name" value="RESPIRATORY COMPLEX I CHAPERONE (CIA84), PUTATIVE (AFU_ORTHOLOGUE AFUA_2G06020)-RELATED"/>
    <property type="match status" value="1"/>
</dbReference>
<dbReference type="InterPro" id="IPR011990">
    <property type="entry name" value="TPR-like_helical_dom_sf"/>
</dbReference>
<dbReference type="Gene3D" id="1.25.40.10">
    <property type="entry name" value="Tetratricopeptide repeat domain"/>
    <property type="match status" value="3"/>
</dbReference>
<dbReference type="Pfam" id="PF13041">
    <property type="entry name" value="PPR_2"/>
    <property type="match status" value="1"/>
</dbReference>
<dbReference type="GO" id="GO:0005739">
    <property type="term" value="C:mitochondrion"/>
    <property type="evidence" value="ECO:0007669"/>
    <property type="project" value="TreeGrafter"/>
</dbReference>
<dbReference type="Pfam" id="PF13812">
    <property type="entry name" value="PPR_3"/>
    <property type="match status" value="1"/>
</dbReference>
<protein>
    <submittedName>
        <fullName evidence="3">Pentatricopeptide repeat-containing</fullName>
    </submittedName>
</protein>
<keyword evidence="4" id="KW-1185">Reference proteome</keyword>
<evidence type="ECO:0000256" key="2">
    <source>
        <dbReference type="SAM" id="MobiDB-lite"/>
    </source>
</evidence>
<feature type="repeat" description="PPR" evidence="1">
    <location>
        <begin position="510"/>
        <end position="544"/>
    </location>
</feature>
<gene>
    <name evidence="3" type="ORF">D0Z07_1302</name>
</gene>
<proteinExistence type="predicted"/>
<reference evidence="3" key="1">
    <citation type="submission" date="2019-07" db="EMBL/GenBank/DDBJ databases">
        <title>Hyphodiscus hymeniophilus genome sequencing and assembly.</title>
        <authorList>
            <person name="Kramer G."/>
            <person name="Nodwell J."/>
        </authorList>
    </citation>
    <scope>NUCLEOTIDE SEQUENCE</scope>
    <source>
        <strain evidence="3">ATCC 34498</strain>
    </source>
</reference>
<evidence type="ECO:0000313" key="3">
    <source>
        <dbReference type="EMBL" id="KAG0652149.1"/>
    </source>
</evidence>